<keyword evidence="3" id="KW-1185">Reference proteome</keyword>
<organism evidence="2 3">
    <name type="scientific">Gnathostoma spinigerum</name>
    <dbReference type="NCBI Taxonomy" id="75299"/>
    <lineage>
        <taxon>Eukaryota</taxon>
        <taxon>Metazoa</taxon>
        <taxon>Ecdysozoa</taxon>
        <taxon>Nematoda</taxon>
        <taxon>Chromadorea</taxon>
        <taxon>Rhabditida</taxon>
        <taxon>Spirurina</taxon>
        <taxon>Gnathostomatomorpha</taxon>
        <taxon>Gnathostomatoidea</taxon>
        <taxon>Gnathostomatidae</taxon>
        <taxon>Gnathostoma</taxon>
    </lineage>
</organism>
<protein>
    <recommendedName>
        <fullName evidence="4">THAP-type domain-containing protein</fullName>
    </recommendedName>
</protein>
<reference evidence="2 3" key="1">
    <citation type="submission" date="2024-08" db="EMBL/GenBank/DDBJ databases">
        <title>Gnathostoma spinigerum genome.</title>
        <authorList>
            <person name="Gonzalez-Bertolin B."/>
            <person name="Monzon S."/>
            <person name="Zaballos A."/>
            <person name="Jimenez P."/>
            <person name="Dekumyoy P."/>
            <person name="Varona S."/>
            <person name="Cuesta I."/>
            <person name="Sumanam S."/>
            <person name="Adisakwattana P."/>
            <person name="Gasser R.B."/>
            <person name="Hernandez-Gonzalez A."/>
            <person name="Young N.D."/>
            <person name="Perteguer M.J."/>
        </authorList>
    </citation>
    <scope>NUCLEOTIDE SEQUENCE [LARGE SCALE GENOMIC DNA]</scope>
    <source>
        <strain evidence="2">AL3</strain>
        <tissue evidence="2">Liver</tissue>
    </source>
</reference>
<sequence>MPLAAPSICDLCQRSTHFLYAFPSDPSEHNEWFLKLNLGEEVEKAIRERIAAKERIRICEVHFDSSALVKLPDGKTAVRRTVGPRDMRNPTNHSTVAQQSETEANSPSPILRRSTRRRRSTRIAEESMLFSQKSRRSNSKRSMVADHVNKKGSAANDGKGGDGILVHVKSETEDSTHPMEASVAREVHPKSNKGMVTDHNANKKAVAKVKEVSHLTSASKVKEEVVDPNSPSKSSDASHLKENSGNSVTVPNVSGRNNQNRNENSPATSAATVNKDNCLAPRNNSENKCDSAKENNPSPETGEEEEPKISIETKDQFFMVDSDTLLDLFKRCPECGELVTDVILSADGTMPSVTWHCQGECGTSVWAYCHCVIIFK</sequence>
<evidence type="ECO:0000313" key="2">
    <source>
        <dbReference type="EMBL" id="MFH4977440.1"/>
    </source>
</evidence>
<comment type="caution">
    <text evidence="2">The sequence shown here is derived from an EMBL/GenBank/DDBJ whole genome shotgun (WGS) entry which is preliminary data.</text>
</comment>
<evidence type="ECO:0000256" key="1">
    <source>
        <dbReference type="SAM" id="MobiDB-lite"/>
    </source>
</evidence>
<dbReference type="Proteomes" id="UP001608902">
    <property type="component" value="Unassembled WGS sequence"/>
</dbReference>
<dbReference type="EMBL" id="JBGFUD010002304">
    <property type="protein sequence ID" value="MFH4977440.1"/>
    <property type="molecule type" value="Genomic_DNA"/>
</dbReference>
<proteinExistence type="predicted"/>
<evidence type="ECO:0000313" key="3">
    <source>
        <dbReference type="Proteomes" id="UP001608902"/>
    </source>
</evidence>
<feature type="compositionally biased region" description="Polar residues" evidence="1">
    <location>
        <begin position="89"/>
        <end position="108"/>
    </location>
</feature>
<feature type="compositionally biased region" description="Polar residues" evidence="1">
    <location>
        <begin position="243"/>
        <end position="275"/>
    </location>
</feature>
<evidence type="ECO:0008006" key="4">
    <source>
        <dbReference type="Google" id="ProtNLM"/>
    </source>
</evidence>
<accession>A0ABD6ECS8</accession>
<feature type="compositionally biased region" description="Basic and acidic residues" evidence="1">
    <location>
        <begin position="168"/>
        <end position="189"/>
    </location>
</feature>
<name>A0ABD6ECS8_9BILA</name>
<feature type="region of interest" description="Disordered" evidence="1">
    <location>
        <begin position="80"/>
        <end position="310"/>
    </location>
</feature>
<gene>
    <name evidence="2" type="ORF">AB6A40_004149</name>
</gene>
<dbReference type="AlphaFoldDB" id="A0ABD6ECS8"/>